<sequence length="196" mass="22195">MVAQNFATALYRCELSTDSIAPNPIETETIITDLTHKTLPVLLPTTTRDHDRLPCIVQIPAATILTLLKNQFQHLLEALLTKTKELQRNITKVLQQNQSIHAPSSHPTFTPAKCQRPQEQILTSNAMFTASSRKMRKKYKRSIHPSIKTHPCPSAWYILSRRVNVLSTTISTRKRKCTQRKCIQLATTTIASIIAR</sequence>
<evidence type="ECO:0000256" key="1">
    <source>
        <dbReference type="SAM" id="Coils"/>
    </source>
</evidence>
<dbReference type="EMBL" id="BLLK01000045">
    <property type="protein sequence ID" value="GFH51962.1"/>
    <property type="molecule type" value="Genomic_DNA"/>
</dbReference>
<evidence type="ECO:0000313" key="3">
    <source>
        <dbReference type="Proteomes" id="UP001054902"/>
    </source>
</evidence>
<accession>A0AAD3H625</accession>
<keyword evidence="1" id="KW-0175">Coiled coil</keyword>
<evidence type="ECO:0000313" key="2">
    <source>
        <dbReference type="EMBL" id="GFH51962.1"/>
    </source>
</evidence>
<gene>
    <name evidence="2" type="ORF">CTEN210_08438</name>
</gene>
<name>A0AAD3H625_9STRA</name>
<protein>
    <submittedName>
        <fullName evidence="2">Uncharacterized protein</fullName>
    </submittedName>
</protein>
<dbReference type="AlphaFoldDB" id="A0AAD3H625"/>
<comment type="caution">
    <text evidence="2">The sequence shown here is derived from an EMBL/GenBank/DDBJ whole genome shotgun (WGS) entry which is preliminary data.</text>
</comment>
<proteinExistence type="predicted"/>
<organism evidence="2 3">
    <name type="scientific">Chaetoceros tenuissimus</name>
    <dbReference type="NCBI Taxonomy" id="426638"/>
    <lineage>
        <taxon>Eukaryota</taxon>
        <taxon>Sar</taxon>
        <taxon>Stramenopiles</taxon>
        <taxon>Ochrophyta</taxon>
        <taxon>Bacillariophyta</taxon>
        <taxon>Coscinodiscophyceae</taxon>
        <taxon>Chaetocerotophycidae</taxon>
        <taxon>Chaetocerotales</taxon>
        <taxon>Chaetocerotaceae</taxon>
        <taxon>Chaetoceros</taxon>
    </lineage>
</organism>
<dbReference type="Proteomes" id="UP001054902">
    <property type="component" value="Unassembled WGS sequence"/>
</dbReference>
<feature type="coiled-coil region" evidence="1">
    <location>
        <begin position="69"/>
        <end position="96"/>
    </location>
</feature>
<reference evidence="2 3" key="1">
    <citation type="journal article" date="2021" name="Sci. Rep.">
        <title>The genome of the diatom Chaetoceros tenuissimus carries an ancient integrated fragment of an extant virus.</title>
        <authorList>
            <person name="Hongo Y."/>
            <person name="Kimura K."/>
            <person name="Takaki Y."/>
            <person name="Yoshida Y."/>
            <person name="Baba S."/>
            <person name="Kobayashi G."/>
            <person name="Nagasaki K."/>
            <person name="Hano T."/>
            <person name="Tomaru Y."/>
        </authorList>
    </citation>
    <scope>NUCLEOTIDE SEQUENCE [LARGE SCALE GENOMIC DNA]</scope>
    <source>
        <strain evidence="2 3">NIES-3715</strain>
    </source>
</reference>
<keyword evidence="3" id="KW-1185">Reference proteome</keyword>